<dbReference type="AlphaFoldDB" id="A0ABD2NM43"/>
<keyword evidence="3" id="KW-1185">Reference proteome</keyword>
<feature type="compositionally biased region" description="Basic and acidic residues" evidence="1">
    <location>
        <begin position="79"/>
        <end position="88"/>
    </location>
</feature>
<name>A0ABD2NM43_9CUCU</name>
<reference evidence="2 3" key="1">
    <citation type="journal article" date="2021" name="BMC Biol.">
        <title>Horizontally acquired antibacterial genes associated with adaptive radiation of ladybird beetles.</title>
        <authorList>
            <person name="Li H.S."/>
            <person name="Tang X.F."/>
            <person name="Huang Y.H."/>
            <person name="Xu Z.Y."/>
            <person name="Chen M.L."/>
            <person name="Du X.Y."/>
            <person name="Qiu B.Y."/>
            <person name="Chen P.T."/>
            <person name="Zhang W."/>
            <person name="Slipinski A."/>
            <person name="Escalona H.E."/>
            <person name="Waterhouse R.M."/>
            <person name="Zwick A."/>
            <person name="Pang H."/>
        </authorList>
    </citation>
    <scope>NUCLEOTIDE SEQUENCE [LARGE SCALE GENOMIC DNA]</scope>
    <source>
        <strain evidence="2">SYSU2018</strain>
    </source>
</reference>
<organism evidence="2 3">
    <name type="scientific">Cryptolaemus montrouzieri</name>
    <dbReference type="NCBI Taxonomy" id="559131"/>
    <lineage>
        <taxon>Eukaryota</taxon>
        <taxon>Metazoa</taxon>
        <taxon>Ecdysozoa</taxon>
        <taxon>Arthropoda</taxon>
        <taxon>Hexapoda</taxon>
        <taxon>Insecta</taxon>
        <taxon>Pterygota</taxon>
        <taxon>Neoptera</taxon>
        <taxon>Endopterygota</taxon>
        <taxon>Coleoptera</taxon>
        <taxon>Polyphaga</taxon>
        <taxon>Cucujiformia</taxon>
        <taxon>Coccinelloidea</taxon>
        <taxon>Coccinellidae</taxon>
        <taxon>Scymninae</taxon>
        <taxon>Scymnini</taxon>
        <taxon>Cryptolaemus</taxon>
    </lineage>
</organism>
<gene>
    <name evidence="2" type="ORF">HHI36_016921</name>
</gene>
<evidence type="ECO:0000313" key="2">
    <source>
        <dbReference type="EMBL" id="KAL3279410.1"/>
    </source>
</evidence>
<sequence length="100" mass="11925">MQRHYKRTLQQEETLGNMFSEEWERKLEKFTIEVAEGIHNGNKAIGKPVPTTETPRKSSYQKRRNEELFAETVKNQFEKMISKGENNSRKNGKNLEKRRR</sequence>
<evidence type="ECO:0000313" key="3">
    <source>
        <dbReference type="Proteomes" id="UP001516400"/>
    </source>
</evidence>
<protein>
    <submittedName>
        <fullName evidence="2">Uncharacterized protein</fullName>
    </submittedName>
</protein>
<comment type="caution">
    <text evidence="2">The sequence shown here is derived from an EMBL/GenBank/DDBJ whole genome shotgun (WGS) entry which is preliminary data.</text>
</comment>
<feature type="region of interest" description="Disordered" evidence="1">
    <location>
        <begin position="41"/>
        <end position="64"/>
    </location>
</feature>
<dbReference type="EMBL" id="JABFTP020000124">
    <property type="protein sequence ID" value="KAL3279410.1"/>
    <property type="molecule type" value="Genomic_DNA"/>
</dbReference>
<feature type="region of interest" description="Disordered" evidence="1">
    <location>
        <begin position="79"/>
        <end position="100"/>
    </location>
</feature>
<feature type="compositionally biased region" description="Basic residues" evidence="1">
    <location>
        <begin position="90"/>
        <end position="100"/>
    </location>
</feature>
<evidence type="ECO:0000256" key="1">
    <source>
        <dbReference type="SAM" id="MobiDB-lite"/>
    </source>
</evidence>
<dbReference type="Proteomes" id="UP001516400">
    <property type="component" value="Unassembled WGS sequence"/>
</dbReference>
<accession>A0ABD2NM43</accession>
<proteinExistence type="predicted"/>